<proteinExistence type="predicted"/>
<protein>
    <submittedName>
        <fullName evidence="1">Uncharacterized protein</fullName>
    </submittedName>
</protein>
<dbReference type="AlphaFoldDB" id="A0A0A9AX78"/>
<name>A0A0A9AX78_ARUDO</name>
<sequence>MGTCVMTYEAVMLAMATCSVSLSEGKKKNCFHAPLFISQEFNSN</sequence>
<reference evidence="1" key="1">
    <citation type="submission" date="2014-09" db="EMBL/GenBank/DDBJ databases">
        <authorList>
            <person name="Magalhaes I.L.F."/>
            <person name="Oliveira U."/>
            <person name="Santos F.R."/>
            <person name="Vidigal T.H.D.A."/>
            <person name="Brescovit A.D."/>
            <person name="Santos A.J."/>
        </authorList>
    </citation>
    <scope>NUCLEOTIDE SEQUENCE</scope>
    <source>
        <tissue evidence="1">Shoot tissue taken approximately 20 cm above the soil surface</tissue>
    </source>
</reference>
<dbReference type="EMBL" id="GBRH01241541">
    <property type="protein sequence ID" value="JAD56354.1"/>
    <property type="molecule type" value="Transcribed_RNA"/>
</dbReference>
<accession>A0A0A9AX78</accession>
<evidence type="ECO:0000313" key="1">
    <source>
        <dbReference type="EMBL" id="JAD56354.1"/>
    </source>
</evidence>
<organism evidence="1">
    <name type="scientific">Arundo donax</name>
    <name type="common">Giant reed</name>
    <name type="synonym">Donax arundinaceus</name>
    <dbReference type="NCBI Taxonomy" id="35708"/>
    <lineage>
        <taxon>Eukaryota</taxon>
        <taxon>Viridiplantae</taxon>
        <taxon>Streptophyta</taxon>
        <taxon>Embryophyta</taxon>
        <taxon>Tracheophyta</taxon>
        <taxon>Spermatophyta</taxon>
        <taxon>Magnoliopsida</taxon>
        <taxon>Liliopsida</taxon>
        <taxon>Poales</taxon>
        <taxon>Poaceae</taxon>
        <taxon>PACMAD clade</taxon>
        <taxon>Arundinoideae</taxon>
        <taxon>Arundineae</taxon>
        <taxon>Arundo</taxon>
    </lineage>
</organism>
<reference evidence="1" key="2">
    <citation type="journal article" date="2015" name="Data Brief">
        <title>Shoot transcriptome of the giant reed, Arundo donax.</title>
        <authorList>
            <person name="Barrero R.A."/>
            <person name="Guerrero F.D."/>
            <person name="Moolhuijzen P."/>
            <person name="Goolsby J.A."/>
            <person name="Tidwell J."/>
            <person name="Bellgard S.E."/>
            <person name="Bellgard M.I."/>
        </authorList>
    </citation>
    <scope>NUCLEOTIDE SEQUENCE</scope>
    <source>
        <tissue evidence="1">Shoot tissue taken approximately 20 cm above the soil surface</tissue>
    </source>
</reference>